<organism evidence="15 16">
    <name type="scientific">Cryobacterium zhongshanensis</name>
    <dbReference type="NCBI Taxonomy" id="2928153"/>
    <lineage>
        <taxon>Bacteria</taxon>
        <taxon>Bacillati</taxon>
        <taxon>Actinomycetota</taxon>
        <taxon>Actinomycetes</taxon>
        <taxon>Micrococcales</taxon>
        <taxon>Microbacteriaceae</taxon>
        <taxon>Cryobacterium</taxon>
    </lineage>
</organism>
<evidence type="ECO:0000256" key="9">
    <source>
        <dbReference type="ARBA" id="ARBA00023065"/>
    </source>
</evidence>
<evidence type="ECO:0000256" key="5">
    <source>
        <dbReference type="ARBA" id="ARBA00022692"/>
    </source>
</evidence>
<reference evidence="15" key="1">
    <citation type="submission" date="2022-03" db="EMBL/GenBank/DDBJ databases">
        <title>Cryobacterium sp. nov. strain ZS14-85, isolated from Antarctic soil.</title>
        <authorList>
            <person name="Li J."/>
            <person name="Niu G."/>
        </authorList>
    </citation>
    <scope>NUCLEOTIDE SEQUENCE</scope>
    <source>
        <strain evidence="15">ZS14-85</strain>
    </source>
</reference>
<evidence type="ECO:0000313" key="15">
    <source>
        <dbReference type="EMBL" id="MCI4657953.1"/>
    </source>
</evidence>
<dbReference type="GO" id="GO:0005267">
    <property type="term" value="F:potassium channel activity"/>
    <property type="evidence" value="ECO:0007669"/>
    <property type="project" value="UniProtKB-KW"/>
</dbReference>
<keyword evidence="7" id="KW-0630">Potassium</keyword>
<evidence type="ECO:0000256" key="12">
    <source>
        <dbReference type="ARBA" id="ARBA00034430"/>
    </source>
</evidence>
<dbReference type="RefSeq" id="WP_243011768.1">
    <property type="nucleotide sequence ID" value="NZ_JALGAR010000002.1"/>
</dbReference>
<dbReference type="Pfam" id="PF06736">
    <property type="entry name" value="TMEM175"/>
    <property type="match status" value="1"/>
</dbReference>
<dbReference type="Proteomes" id="UP001165341">
    <property type="component" value="Unassembled WGS sequence"/>
</dbReference>
<dbReference type="InterPro" id="IPR010617">
    <property type="entry name" value="TMEM175-like"/>
</dbReference>
<comment type="catalytic activity">
    <reaction evidence="12">
        <text>K(+)(in) = K(+)(out)</text>
        <dbReference type="Rhea" id="RHEA:29463"/>
        <dbReference type="ChEBI" id="CHEBI:29103"/>
    </reaction>
</comment>
<evidence type="ECO:0000256" key="6">
    <source>
        <dbReference type="ARBA" id="ARBA00022826"/>
    </source>
</evidence>
<evidence type="ECO:0000256" key="1">
    <source>
        <dbReference type="ARBA" id="ARBA00004141"/>
    </source>
</evidence>
<feature type="transmembrane region" description="Helical" evidence="14">
    <location>
        <begin position="25"/>
        <end position="46"/>
    </location>
</feature>
<comment type="subcellular location">
    <subcellularLocation>
        <location evidence="1">Membrane</location>
        <topology evidence="1">Multi-pass membrane protein</topology>
    </subcellularLocation>
</comment>
<accession>A0AA41UEY8</accession>
<evidence type="ECO:0000256" key="7">
    <source>
        <dbReference type="ARBA" id="ARBA00022958"/>
    </source>
</evidence>
<keyword evidence="6" id="KW-0631">Potassium channel</keyword>
<feature type="transmembrane region" description="Helical" evidence="14">
    <location>
        <begin position="170"/>
        <end position="188"/>
    </location>
</feature>
<dbReference type="GO" id="GO:0015252">
    <property type="term" value="F:proton channel activity"/>
    <property type="evidence" value="ECO:0007669"/>
    <property type="project" value="InterPro"/>
</dbReference>
<dbReference type="AlphaFoldDB" id="A0AA41UEY8"/>
<keyword evidence="9" id="KW-0406">Ion transport</keyword>
<evidence type="ECO:0000256" key="4">
    <source>
        <dbReference type="ARBA" id="ARBA00022538"/>
    </source>
</evidence>
<name>A0AA41UEY8_9MICO</name>
<feature type="region of interest" description="Disordered" evidence="13">
    <location>
        <begin position="222"/>
        <end position="251"/>
    </location>
</feature>
<dbReference type="PANTHER" id="PTHR31462">
    <property type="entry name" value="ENDOSOMAL/LYSOSOMAL POTASSIUM CHANNEL TMEM175"/>
    <property type="match status" value="1"/>
</dbReference>
<dbReference type="EMBL" id="JALGAR010000002">
    <property type="protein sequence ID" value="MCI4657953.1"/>
    <property type="molecule type" value="Genomic_DNA"/>
</dbReference>
<protein>
    <submittedName>
        <fullName evidence="15">TMEM175 family protein</fullName>
    </submittedName>
</protein>
<keyword evidence="10 14" id="KW-0472">Membrane</keyword>
<evidence type="ECO:0000256" key="2">
    <source>
        <dbReference type="ARBA" id="ARBA00006920"/>
    </source>
</evidence>
<evidence type="ECO:0000256" key="10">
    <source>
        <dbReference type="ARBA" id="ARBA00023136"/>
    </source>
</evidence>
<dbReference type="GO" id="GO:0016020">
    <property type="term" value="C:membrane"/>
    <property type="evidence" value="ECO:0007669"/>
    <property type="project" value="UniProtKB-SubCell"/>
</dbReference>
<keyword evidence="11" id="KW-0407">Ion channel</keyword>
<keyword evidence="4" id="KW-0633">Potassium transport</keyword>
<sequence>MERASVRARHRALLAARDSTERLEFFSDAVFAIAMTLLVLDLRVPSLATVPRDELGRALLDQAPKLFAYVLSFAVIGLNWSSHFRRFQVIDRVDRRLVQLDLLLLMLVAFVPFPTAVLSEYGPEVLSVVLYAATVALIIAVQCLIWVHVRRAGLLSTLVDRGLYRYVRRNILVPGVVFTVSIGIALLGQPLIAMLSWIVISPASILLSRARIVRSDEYEPAVRPRSPAGVTAVPGTHAGPAPPATPAAQGP</sequence>
<comment type="similarity">
    <text evidence="2">Belongs to the TMEM175 family.</text>
</comment>
<evidence type="ECO:0000256" key="3">
    <source>
        <dbReference type="ARBA" id="ARBA00022448"/>
    </source>
</evidence>
<dbReference type="PANTHER" id="PTHR31462:SF5">
    <property type="entry name" value="ENDOSOMAL_LYSOSOMAL PROTON CHANNEL TMEM175"/>
    <property type="match status" value="1"/>
</dbReference>
<evidence type="ECO:0000256" key="14">
    <source>
        <dbReference type="SAM" id="Phobius"/>
    </source>
</evidence>
<keyword evidence="3" id="KW-0813">Transport</keyword>
<proteinExistence type="inferred from homology"/>
<feature type="transmembrane region" description="Helical" evidence="14">
    <location>
        <begin position="102"/>
        <end position="122"/>
    </location>
</feature>
<feature type="transmembrane region" description="Helical" evidence="14">
    <location>
        <begin position="128"/>
        <end position="149"/>
    </location>
</feature>
<evidence type="ECO:0000256" key="8">
    <source>
        <dbReference type="ARBA" id="ARBA00022989"/>
    </source>
</evidence>
<evidence type="ECO:0000313" key="16">
    <source>
        <dbReference type="Proteomes" id="UP001165341"/>
    </source>
</evidence>
<gene>
    <name evidence="15" type="ORF">MQH31_09050</name>
</gene>
<keyword evidence="5 14" id="KW-0812">Transmembrane</keyword>
<keyword evidence="8 14" id="KW-1133">Transmembrane helix</keyword>
<keyword evidence="16" id="KW-1185">Reference proteome</keyword>
<comment type="caution">
    <text evidence="15">The sequence shown here is derived from an EMBL/GenBank/DDBJ whole genome shotgun (WGS) entry which is preliminary data.</text>
</comment>
<evidence type="ECO:0000256" key="13">
    <source>
        <dbReference type="SAM" id="MobiDB-lite"/>
    </source>
</evidence>
<feature type="transmembrane region" description="Helical" evidence="14">
    <location>
        <begin position="66"/>
        <end position="82"/>
    </location>
</feature>
<evidence type="ECO:0000256" key="11">
    <source>
        <dbReference type="ARBA" id="ARBA00023303"/>
    </source>
</evidence>